<dbReference type="AlphaFoldDB" id="A0A1B7THD0"/>
<evidence type="ECO:0000313" key="14">
    <source>
        <dbReference type="Proteomes" id="UP000092321"/>
    </source>
</evidence>
<evidence type="ECO:0000256" key="11">
    <source>
        <dbReference type="RuleBase" id="RU003947"/>
    </source>
</evidence>
<dbReference type="EMBL" id="LXPE01000005">
    <property type="protein sequence ID" value="OBA28150.1"/>
    <property type="molecule type" value="Genomic_DNA"/>
</dbReference>
<feature type="binding site" evidence="9">
    <location>
        <position position="166"/>
    </location>
    <ligand>
        <name>Mg(2+)</name>
        <dbReference type="ChEBI" id="CHEBI:18420"/>
    </ligand>
</feature>
<dbReference type="InterPro" id="IPR017850">
    <property type="entry name" value="Alkaline_phosphatase_core_sf"/>
</dbReference>
<name>A0A1B7THD0_9ASCO</name>
<dbReference type="SMART" id="SM00098">
    <property type="entry name" value="alkPPc"/>
    <property type="match status" value="1"/>
</dbReference>
<protein>
    <recommendedName>
        <fullName evidence="2 11">Alkaline phosphatase</fullName>
        <ecNumber evidence="2 11">3.1.3.1</ecNumber>
    </recommendedName>
</protein>
<evidence type="ECO:0000256" key="3">
    <source>
        <dbReference type="ARBA" id="ARBA00022553"/>
    </source>
</evidence>
<dbReference type="Proteomes" id="UP000092321">
    <property type="component" value="Unassembled WGS sequence"/>
</dbReference>
<dbReference type="GO" id="GO:0046872">
    <property type="term" value="F:metal ion binding"/>
    <property type="evidence" value="ECO:0007669"/>
    <property type="project" value="UniProtKB-KW"/>
</dbReference>
<evidence type="ECO:0000256" key="1">
    <source>
        <dbReference type="ARBA" id="ARBA00005984"/>
    </source>
</evidence>
<dbReference type="CDD" id="cd16012">
    <property type="entry name" value="ALP"/>
    <property type="match status" value="1"/>
</dbReference>
<gene>
    <name evidence="13" type="ORF">HANVADRAFT_51858</name>
</gene>
<dbReference type="SUPFAM" id="SSF53649">
    <property type="entry name" value="Alkaline phosphatase-like"/>
    <property type="match status" value="1"/>
</dbReference>
<evidence type="ECO:0000256" key="9">
    <source>
        <dbReference type="PIRSR" id="PIRSR601952-2"/>
    </source>
</evidence>
<dbReference type="InterPro" id="IPR001952">
    <property type="entry name" value="Alkaline_phosphatase"/>
</dbReference>
<accession>A0A1B7THD0</accession>
<evidence type="ECO:0000256" key="4">
    <source>
        <dbReference type="ARBA" id="ARBA00022723"/>
    </source>
</evidence>
<comment type="caution">
    <text evidence="13">The sequence shown here is derived from an EMBL/GenBank/DDBJ whole genome shotgun (WGS) entry which is preliminary data.</text>
</comment>
<keyword evidence="7 9" id="KW-0460">Magnesium</keyword>
<dbReference type="PRINTS" id="PR00113">
    <property type="entry name" value="ALKPHPHTASE"/>
</dbReference>
<feature type="binding site" evidence="9">
    <location>
        <position position="67"/>
    </location>
    <ligand>
        <name>Zn(2+)</name>
        <dbReference type="ChEBI" id="CHEBI:29105"/>
        <label>2</label>
    </ligand>
</feature>
<dbReference type="InterPro" id="IPR018299">
    <property type="entry name" value="Alkaline_phosphatase_AS"/>
</dbReference>
<dbReference type="GO" id="GO:0019637">
    <property type="term" value="P:organophosphate metabolic process"/>
    <property type="evidence" value="ECO:0007669"/>
    <property type="project" value="UniProtKB-ARBA"/>
</dbReference>
<organism evidence="13 14">
    <name type="scientific">Hanseniaspora valbyensis NRRL Y-1626</name>
    <dbReference type="NCBI Taxonomy" id="766949"/>
    <lineage>
        <taxon>Eukaryota</taxon>
        <taxon>Fungi</taxon>
        <taxon>Dikarya</taxon>
        <taxon>Ascomycota</taxon>
        <taxon>Saccharomycotina</taxon>
        <taxon>Saccharomycetes</taxon>
        <taxon>Saccharomycodales</taxon>
        <taxon>Saccharomycodaceae</taxon>
        <taxon>Hanseniaspora</taxon>
    </lineage>
</organism>
<comment type="cofactor">
    <cofactor evidence="9">
        <name>Mg(2+)</name>
        <dbReference type="ChEBI" id="CHEBI:18420"/>
    </cofactor>
    <text evidence="9">Binds 1 Mg(2+) ion.</text>
</comment>
<keyword evidence="14" id="KW-1185">Reference proteome</keyword>
<feature type="binding site" evidence="9">
    <location>
        <position position="308"/>
    </location>
    <ligand>
        <name>Zn(2+)</name>
        <dbReference type="ChEBI" id="CHEBI:29105"/>
        <label>2</label>
    </ligand>
</feature>
<comment type="catalytic activity">
    <reaction evidence="11">
        <text>a phosphate monoester + H2O = an alcohol + phosphate</text>
        <dbReference type="Rhea" id="RHEA:15017"/>
        <dbReference type="ChEBI" id="CHEBI:15377"/>
        <dbReference type="ChEBI" id="CHEBI:30879"/>
        <dbReference type="ChEBI" id="CHEBI:43474"/>
        <dbReference type="ChEBI" id="CHEBI:67140"/>
        <dbReference type="EC" id="3.1.3.1"/>
    </reaction>
</comment>
<keyword evidence="12" id="KW-1133">Transmembrane helix</keyword>
<dbReference type="GO" id="GO:0000329">
    <property type="term" value="C:fungal-type vacuole membrane"/>
    <property type="evidence" value="ECO:0007669"/>
    <property type="project" value="TreeGrafter"/>
</dbReference>
<evidence type="ECO:0000256" key="12">
    <source>
        <dbReference type="SAM" id="Phobius"/>
    </source>
</evidence>
<comment type="similarity">
    <text evidence="1 10">Belongs to the alkaline phosphatase family.</text>
</comment>
<dbReference type="Gene3D" id="1.10.60.40">
    <property type="match status" value="1"/>
</dbReference>
<dbReference type="Gene3D" id="3.40.720.10">
    <property type="entry name" value="Alkaline Phosphatase, subunit A"/>
    <property type="match status" value="1"/>
</dbReference>
<dbReference type="EC" id="3.1.3.1" evidence="2 11"/>
<feature type="active site" description="Phosphoserine intermediate" evidence="8">
    <location>
        <position position="115"/>
    </location>
</feature>
<evidence type="ECO:0000313" key="13">
    <source>
        <dbReference type="EMBL" id="OBA28150.1"/>
    </source>
</evidence>
<reference evidence="14" key="1">
    <citation type="journal article" date="2016" name="Proc. Natl. Acad. Sci. U.S.A.">
        <title>Comparative genomics of biotechnologically important yeasts.</title>
        <authorList>
            <person name="Riley R."/>
            <person name="Haridas S."/>
            <person name="Wolfe K.H."/>
            <person name="Lopes M.R."/>
            <person name="Hittinger C.T."/>
            <person name="Goeker M."/>
            <person name="Salamov A.A."/>
            <person name="Wisecaver J.H."/>
            <person name="Long T.M."/>
            <person name="Calvey C.H."/>
            <person name="Aerts A.L."/>
            <person name="Barry K.W."/>
            <person name="Choi C."/>
            <person name="Clum A."/>
            <person name="Coughlan A.Y."/>
            <person name="Deshpande S."/>
            <person name="Douglass A.P."/>
            <person name="Hanson S.J."/>
            <person name="Klenk H.-P."/>
            <person name="LaButti K.M."/>
            <person name="Lapidus A."/>
            <person name="Lindquist E.A."/>
            <person name="Lipzen A.M."/>
            <person name="Meier-Kolthoff J.P."/>
            <person name="Ohm R.A."/>
            <person name="Otillar R.P."/>
            <person name="Pangilinan J.L."/>
            <person name="Peng Y."/>
            <person name="Rokas A."/>
            <person name="Rosa C.A."/>
            <person name="Scheuner C."/>
            <person name="Sibirny A.A."/>
            <person name="Slot J.C."/>
            <person name="Stielow J.B."/>
            <person name="Sun H."/>
            <person name="Kurtzman C.P."/>
            <person name="Blackwell M."/>
            <person name="Grigoriev I.V."/>
            <person name="Jeffries T.W."/>
        </authorList>
    </citation>
    <scope>NUCLEOTIDE SEQUENCE [LARGE SCALE GENOMIC DNA]</scope>
    <source>
        <strain evidence="14">NRRL Y-1626</strain>
    </source>
</reference>
<dbReference type="FunFam" id="1.10.60.40:FF:000002">
    <property type="entry name" value="Alkaline phosphatase"/>
    <property type="match status" value="1"/>
</dbReference>
<feature type="binding site" evidence="9">
    <location>
        <position position="352"/>
    </location>
    <ligand>
        <name>Zn(2+)</name>
        <dbReference type="ChEBI" id="CHEBI:29105"/>
        <label>2</label>
    </ligand>
</feature>
<feature type="binding site" evidence="9">
    <location>
        <position position="312"/>
    </location>
    <ligand>
        <name>Zn(2+)</name>
        <dbReference type="ChEBI" id="CHEBI:29105"/>
        <label>2</label>
    </ligand>
</feature>
<dbReference type="Pfam" id="PF00245">
    <property type="entry name" value="Alk_phosphatase"/>
    <property type="match status" value="1"/>
</dbReference>
<feature type="binding site" evidence="9">
    <location>
        <position position="353"/>
    </location>
    <ligand>
        <name>Zn(2+)</name>
        <dbReference type="ChEBI" id="CHEBI:29105"/>
        <label>1</label>
    </ligand>
</feature>
<evidence type="ECO:0000256" key="10">
    <source>
        <dbReference type="RuleBase" id="RU003946"/>
    </source>
</evidence>
<keyword evidence="4 9" id="KW-0479">Metal-binding</keyword>
<dbReference type="PANTHER" id="PTHR11596">
    <property type="entry name" value="ALKALINE PHOSPHATASE"/>
    <property type="match status" value="1"/>
</dbReference>
<keyword evidence="12" id="KW-0812">Transmembrane</keyword>
<evidence type="ECO:0000256" key="5">
    <source>
        <dbReference type="ARBA" id="ARBA00022801"/>
    </source>
</evidence>
<dbReference type="PROSITE" id="PS00123">
    <property type="entry name" value="ALKALINE_PHOSPHATASE"/>
    <property type="match status" value="1"/>
</dbReference>
<feature type="binding site" evidence="9">
    <location>
        <position position="303"/>
    </location>
    <ligand>
        <name>Mg(2+)</name>
        <dbReference type="ChEBI" id="CHEBI:18420"/>
    </ligand>
</feature>
<feature type="binding site" evidence="9">
    <location>
        <position position="67"/>
    </location>
    <ligand>
        <name>Mg(2+)</name>
        <dbReference type="ChEBI" id="CHEBI:18420"/>
    </ligand>
</feature>
<evidence type="ECO:0000256" key="8">
    <source>
        <dbReference type="PIRSR" id="PIRSR601952-1"/>
    </source>
</evidence>
<sequence>MSESLPLLNSLKKQSKKQSLSNSLVKKLLVFFTLAAIFITIILQFLIIEPKQLEVERKKNFIFFVTDGTGPNYVTLTRNYKQFINNNDYAELLQLDQHLSGTSRTRSNSSWVTDSAAGATAFSCLLKTYNGAIGVDHHQNPCGTVLEAAKMANYLTGLVVTTRITDATPASFSAHVDYRSQEDQIAEQQISSGMVDLMIGGGLQHFVSGGRKDGRDIIKELGSNWTTANDPASFFNVYNQKNITESEVTLPFISLFEMGDVPFQIDVENMAYSGPSLKEESELALRLLHSSPDNEKGFFLLIEGSRIDHCGHNNDAACIPRELMAFDEAFNYVKTFADEHPDEDFILFSTSDHETGGMTISRQITSDYPDYIWYPEVLAKVKHSGHYMAQQLLTKNNVDEKFLKKTLFADWLGIEDYTKEDIKQILSLIESRNSGFLQDYINNMVGIRARIGFSTHGHSAIDVNTYLHANSESLLNYAFQRVRGNRENTEFGSLVVEFLGLNMTAANEYASGINHGPLFAATENIDEYHNNI</sequence>
<dbReference type="PANTHER" id="PTHR11596:SF5">
    <property type="entry name" value="ALKALINE PHOSPHATASE"/>
    <property type="match status" value="1"/>
</dbReference>
<evidence type="ECO:0000256" key="2">
    <source>
        <dbReference type="ARBA" id="ARBA00012647"/>
    </source>
</evidence>
<dbReference type="OrthoDB" id="7392499at2759"/>
<keyword evidence="6 9" id="KW-0862">Zinc</keyword>
<feature type="binding site" evidence="9">
    <location>
        <position position="458"/>
    </location>
    <ligand>
        <name>Zn(2+)</name>
        <dbReference type="ChEBI" id="CHEBI:29105"/>
        <label>2</label>
    </ligand>
</feature>
<dbReference type="GO" id="GO:0004035">
    <property type="term" value="F:alkaline phosphatase activity"/>
    <property type="evidence" value="ECO:0007669"/>
    <property type="project" value="UniProtKB-EC"/>
</dbReference>
<evidence type="ECO:0000256" key="6">
    <source>
        <dbReference type="ARBA" id="ARBA00022833"/>
    </source>
</evidence>
<proteinExistence type="inferred from homology"/>
<keyword evidence="3" id="KW-0597">Phosphoprotein</keyword>
<comment type="cofactor">
    <cofactor evidence="9">
        <name>Zn(2+)</name>
        <dbReference type="ChEBI" id="CHEBI:29105"/>
    </cofactor>
    <text evidence="9">Binds 2 Zn(2+) ions.</text>
</comment>
<keyword evidence="5 11" id="KW-0378">Hydrolase</keyword>
<keyword evidence="12" id="KW-0472">Membrane</keyword>
<feature type="transmembrane region" description="Helical" evidence="12">
    <location>
        <begin position="28"/>
        <end position="48"/>
    </location>
</feature>
<feature type="binding site" evidence="9">
    <location>
        <position position="168"/>
    </location>
    <ligand>
        <name>Mg(2+)</name>
        <dbReference type="ChEBI" id="CHEBI:18420"/>
    </ligand>
</feature>
<evidence type="ECO:0000256" key="7">
    <source>
        <dbReference type="ARBA" id="ARBA00022842"/>
    </source>
</evidence>